<proteinExistence type="predicted"/>
<sequence>MSEQQIIKYVLAGACSLMAILGLYNLLFSDSSWFMSLLFMTLAGGLYLWTKNILDRDQ</sequence>
<name>A0A194AHH1_9BACT</name>
<evidence type="ECO:0000256" key="1">
    <source>
        <dbReference type="SAM" id="Phobius"/>
    </source>
</evidence>
<feature type="transmembrane region" description="Helical" evidence="1">
    <location>
        <begin position="33"/>
        <end position="50"/>
    </location>
</feature>
<gene>
    <name evidence="2" type="ORF">DPF_1495</name>
</gene>
<comment type="caution">
    <text evidence="2">The sequence shown here is derived from an EMBL/GenBank/DDBJ whole genome shotgun (WGS) entry which is preliminary data.</text>
</comment>
<dbReference type="EMBL" id="BDFE01000015">
    <property type="protein sequence ID" value="GAU08778.1"/>
    <property type="molecule type" value="Genomic_DNA"/>
</dbReference>
<feature type="transmembrane region" description="Helical" evidence="1">
    <location>
        <begin position="7"/>
        <end position="27"/>
    </location>
</feature>
<keyword evidence="1" id="KW-1133">Transmembrane helix</keyword>
<organism evidence="2 3">
    <name type="scientific">Desulfoplanes formicivorans</name>
    <dbReference type="NCBI Taxonomy" id="1592317"/>
    <lineage>
        <taxon>Bacteria</taxon>
        <taxon>Pseudomonadati</taxon>
        <taxon>Thermodesulfobacteriota</taxon>
        <taxon>Desulfovibrionia</taxon>
        <taxon>Desulfovibrionales</taxon>
        <taxon>Desulfoplanaceae</taxon>
        <taxon>Desulfoplanes</taxon>
    </lineage>
</organism>
<keyword evidence="1" id="KW-0472">Membrane</keyword>
<protein>
    <submittedName>
        <fullName evidence="2">Uncharacterized protein</fullName>
    </submittedName>
</protein>
<dbReference type="STRING" id="1592317.DPF_1495"/>
<accession>A0A194AHH1</accession>
<dbReference type="RefSeq" id="WP_176724201.1">
    <property type="nucleotide sequence ID" value="NZ_BDFE01000015.1"/>
</dbReference>
<evidence type="ECO:0000313" key="2">
    <source>
        <dbReference type="EMBL" id="GAU08778.1"/>
    </source>
</evidence>
<dbReference type="AlphaFoldDB" id="A0A194AHH1"/>
<keyword evidence="1" id="KW-0812">Transmembrane</keyword>
<keyword evidence="3" id="KW-1185">Reference proteome</keyword>
<evidence type="ECO:0000313" key="3">
    <source>
        <dbReference type="Proteomes" id="UP000095200"/>
    </source>
</evidence>
<reference evidence="3" key="1">
    <citation type="submission" date="2016-06" db="EMBL/GenBank/DDBJ databases">
        <title>Draft genome sequence of Desulfoplanes formicivorans strain Pf12B.</title>
        <authorList>
            <person name="Watanabe M."/>
            <person name="Kojima H."/>
            <person name="Fukui M."/>
        </authorList>
    </citation>
    <scope>NUCLEOTIDE SEQUENCE [LARGE SCALE GENOMIC DNA]</scope>
    <source>
        <strain evidence="3">Pf12B</strain>
    </source>
</reference>
<dbReference type="Proteomes" id="UP000095200">
    <property type="component" value="Unassembled WGS sequence"/>
</dbReference>